<dbReference type="Proteomes" id="UP001206572">
    <property type="component" value="Unassembled WGS sequence"/>
</dbReference>
<reference evidence="3 4" key="1">
    <citation type="submission" date="2022-08" db="EMBL/GenBank/DDBJ databases">
        <title>Reclassification of Massilia species as members of the genera Telluria, Duganella, Pseudoduganella, Mokoshia gen. nov. and Zemynaea gen. nov. using orthogonal and non-orthogonal genome-based approaches.</title>
        <authorList>
            <person name="Bowman J.P."/>
        </authorList>
    </citation>
    <scope>NUCLEOTIDE SEQUENCE [LARGE SCALE GENOMIC DNA]</scope>
    <source>
        <strain evidence="3 4">JCM 31661</strain>
    </source>
</reference>
<dbReference type="InterPro" id="IPR008756">
    <property type="entry name" value="Peptidase_M56"/>
</dbReference>
<keyword evidence="1" id="KW-0812">Transmembrane</keyword>
<evidence type="ECO:0000313" key="4">
    <source>
        <dbReference type="Proteomes" id="UP001206572"/>
    </source>
</evidence>
<dbReference type="Pfam" id="PF05569">
    <property type="entry name" value="Peptidase_M56"/>
    <property type="match status" value="1"/>
</dbReference>
<protein>
    <submittedName>
        <fullName evidence="3">M56 family metallopeptidase</fullName>
    </submittedName>
</protein>
<sequence length="395" mass="42042">MMASEFAAFVLRGALFAGLAVLLLLRARRLLRRRLGAALAYQAWLLVPCVLIAAMLPASPAPRLLHIEALDAAQALAVQATPGVASQQANLLLLAWACGALAMALRFVLGHHAFLRRAGRLARSGEVYIGAAGIGPASVGLLRPRIVVPPDFAQRYAPAEQALIIAHERTHIARRDALANLLAALLQCAFWFNPLVHLGARAFRQDQELACDAAVMRRHPGQRRSYAEALLKSHTGAHAAGLHCHWQSPHPTKERIMSLSHTPPGTARRLAGRCILALLAAGAIGATLSVRAELPAQGPVYAIAMQLDEGGKRSTPRVLARAGETFAVATDAWRLEMTVRQAETPGQVWLKGALYKGKEQVGAPTLLARVGEAATVKVGEGIGAFAVSMTVSPQS</sequence>
<dbReference type="RefSeq" id="WP_258826960.1">
    <property type="nucleotide sequence ID" value="NZ_JANUHA010000003.1"/>
</dbReference>
<gene>
    <name evidence="3" type="ORF">NX780_06095</name>
</gene>
<accession>A0ABT2AI46</accession>
<dbReference type="PANTHER" id="PTHR34978:SF3">
    <property type="entry name" value="SLR0241 PROTEIN"/>
    <property type="match status" value="1"/>
</dbReference>
<dbReference type="EMBL" id="JANUHA010000003">
    <property type="protein sequence ID" value="MCS0595917.1"/>
    <property type="molecule type" value="Genomic_DNA"/>
</dbReference>
<organism evidence="3 4">
    <name type="scientific">Massilia agri</name>
    <dbReference type="NCBI Taxonomy" id="1886785"/>
    <lineage>
        <taxon>Bacteria</taxon>
        <taxon>Pseudomonadati</taxon>
        <taxon>Pseudomonadota</taxon>
        <taxon>Betaproteobacteria</taxon>
        <taxon>Burkholderiales</taxon>
        <taxon>Oxalobacteraceae</taxon>
        <taxon>Telluria group</taxon>
        <taxon>Massilia</taxon>
    </lineage>
</organism>
<feature type="transmembrane region" description="Helical" evidence="1">
    <location>
        <begin position="177"/>
        <end position="196"/>
    </location>
</feature>
<evidence type="ECO:0000256" key="1">
    <source>
        <dbReference type="SAM" id="Phobius"/>
    </source>
</evidence>
<dbReference type="InterPro" id="IPR052173">
    <property type="entry name" value="Beta-lactam_resp_regulator"/>
</dbReference>
<dbReference type="PANTHER" id="PTHR34978">
    <property type="entry name" value="POSSIBLE SENSOR-TRANSDUCER PROTEIN BLAR"/>
    <property type="match status" value="1"/>
</dbReference>
<keyword evidence="4" id="KW-1185">Reference proteome</keyword>
<evidence type="ECO:0000313" key="3">
    <source>
        <dbReference type="EMBL" id="MCS0595917.1"/>
    </source>
</evidence>
<name>A0ABT2AI46_9BURK</name>
<keyword evidence="1" id="KW-0472">Membrane</keyword>
<comment type="caution">
    <text evidence="3">The sequence shown here is derived from an EMBL/GenBank/DDBJ whole genome shotgun (WGS) entry which is preliminary data.</text>
</comment>
<evidence type="ECO:0000259" key="2">
    <source>
        <dbReference type="Pfam" id="PF05569"/>
    </source>
</evidence>
<feature type="transmembrane region" description="Helical" evidence="1">
    <location>
        <begin position="37"/>
        <end position="56"/>
    </location>
</feature>
<feature type="transmembrane region" description="Helical" evidence="1">
    <location>
        <begin position="6"/>
        <end position="25"/>
    </location>
</feature>
<dbReference type="CDD" id="cd07341">
    <property type="entry name" value="M56_BlaR1_MecR1_like"/>
    <property type="match status" value="1"/>
</dbReference>
<feature type="transmembrane region" description="Helical" evidence="1">
    <location>
        <begin position="91"/>
        <end position="109"/>
    </location>
</feature>
<feature type="domain" description="Peptidase M56" evidence="2">
    <location>
        <begin position="9"/>
        <end position="259"/>
    </location>
</feature>
<keyword evidence="1" id="KW-1133">Transmembrane helix</keyword>
<proteinExistence type="predicted"/>